<sequence length="561" mass="56486">MHTSISSLLSRLTLLAALGFPALTTQAQVAAPTWASVQRSTAAAASSGAQAEKVAVAADGSRFVSGAFAGPVNFGGTTLPVGSSQSGIYVAKYDANGTLVWIRYALETDGETRAAVAVDAAGNAILTGYFGGSLSFSNTTIAPLTTAGPGVTDSYVAKFDPQGNLLWARAGGATANGDAYAATAGTDALGNIYVGGDFSGSLSFGGTPVTASNENIFLFKLTPAGTVVWARTAGGADSDYGYALTTDAAGNAYLTGSFSNSATFGTTTLTTGGSNDEDGFVVKYDTQGTVQWAQRFGVATNGDSGSSIAVDAAGNVAVGGYTDYFFNGTEDGNSIFLGRYNSQGVNLWSRKITPTETSYISGYGVAYDGKGGLYLTGNFLGSLTFGSTTLTAVNNDNGDLYVARFNGQGNAVWADKVSSPGQNNGVIGLDVAADALGNAYVAGVVGGNATFGTIATSGVGINAFVAKLNAGGTITASRPAQVALALSVYPNPASEQAMLMLPVGGGRLVLTDALGRTVREQTLPATAGACPVALTGLTPGLYHLQATLGNGQPASARLTVR</sequence>
<feature type="chain" id="PRO_5046259020" description="T9SS type A sorting domain-containing protein" evidence="1">
    <location>
        <begin position="28"/>
        <end position="561"/>
    </location>
</feature>
<name>A0ABP7MXQ7_9BACT</name>
<evidence type="ECO:0000313" key="2">
    <source>
        <dbReference type="EMBL" id="GAA3932207.1"/>
    </source>
</evidence>
<dbReference type="InterPro" id="IPR052918">
    <property type="entry name" value="Motility_Chemotaxis_Reg"/>
</dbReference>
<comment type="caution">
    <text evidence="2">The sequence shown here is derived from an EMBL/GenBank/DDBJ whole genome shotgun (WGS) entry which is preliminary data.</text>
</comment>
<evidence type="ECO:0000256" key="1">
    <source>
        <dbReference type="SAM" id="SignalP"/>
    </source>
</evidence>
<dbReference type="Pfam" id="PF06739">
    <property type="entry name" value="SBBP"/>
    <property type="match status" value="1"/>
</dbReference>
<dbReference type="RefSeq" id="WP_345112479.1">
    <property type="nucleotide sequence ID" value="NZ_BAABDH010000028.1"/>
</dbReference>
<protein>
    <recommendedName>
        <fullName evidence="4">T9SS type A sorting domain-containing protein</fullName>
    </recommendedName>
</protein>
<dbReference type="PANTHER" id="PTHR35580:SF1">
    <property type="entry name" value="PHYTASE-LIKE DOMAIN-CONTAINING PROTEIN"/>
    <property type="match status" value="1"/>
</dbReference>
<feature type="signal peptide" evidence="1">
    <location>
        <begin position="1"/>
        <end position="27"/>
    </location>
</feature>
<accession>A0ABP7MXQ7</accession>
<gene>
    <name evidence="2" type="ORF">GCM10022406_16420</name>
</gene>
<dbReference type="EMBL" id="BAABDH010000028">
    <property type="protein sequence ID" value="GAA3932207.1"/>
    <property type="molecule type" value="Genomic_DNA"/>
</dbReference>
<reference evidence="3" key="1">
    <citation type="journal article" date="2019" name="Int. J. Syst. Evol. Microbiol.">
        <title>The Global Catalogue of Microorganisms (GCM) 10K type strain sequencing project: providing services to taxonomists for standard genome sequencing and annotation.</title>
        <authorList>
            <consortium name="The Broad Institute Genomics Platform"/>
            <consortium name="The Broad Institute Genome Sequencing Center for Infectious Disease"/>
            <person name="Wu L."/>
            <person name="Ma J."/>
        </authorList>
    </citation>
    <scope>NUCLEOTIDE SEQUENCE [LARGE SCALE GENOMIC DNA]</scope>
    <source>
        <strain evidence="3">JCM 17214</strain>
    </source>
</reference>
<keyword evidence="3" id="KW-1185">Reference proteome</keyword>
<dbReference type="Proteomes" id="UP001499909">
    <property type="component" value="Unassembled WGS sequence"/>
</dbReference>
<evidence type="ECO:0000313" key="3">
    <source>
        <dbReference type="Proteomes" id="UP001499909"/>
    </source>
</evidence>
<proteinExistence type="predicted"/>
<organism evidence="2 3">
    <name type="scientific">Hymenobacter algoricola</name>
    <dbReference type="NCBI Taxonomy" id="486267"/>
    <lineage>
        <taxon>Bacteria</taxon>
        <taxon>Pseudomonadati</taxon>
        <taxon>Bacteroidota</taxon>
        <taxon>Cytophagia</taxon>
        <taxon>Cytophagales</taxon>
        <taxon>Hymenobacteraceae</taxon>
        <taxon>Hymenobacter</taxon>
    </lineage>
</organism>
<evidence type="ECO:0008006" key="4">
    <source>
        <dbReference type="Google" id="ProtNLM"/>
    </source>
</evidence>
<dbReference type="InterPro" id="IPR010620">
    <property type="entry name" value="SBBP_repeat"/>
</dbReference>
<dbReference type="PANTHER" id="PTHR35580">
    <property type="entry name" value="CELL SURFACE GLYCOPROTEIN (S-LAYER PROTEIN)-LIKE PROTEIN"/>
    <property type="match status" value="1"/>
</dbReference>
<dbReference type="SUPFAM" id="SSF101898">
    <property type="entry name" value="NHL repeat"/>
    <property type="match status" value="1"/>
</dbReference>
<keyword evidence="1" id="KW-0732">Signal</keyword>